<dbReference type="Gene3D" id="3.30.565.10">
    <property type="entry name" value="Histidine kinase-like ATPase, C-terminal domain"/>
    <property type="match status" value="1"/>
</dbReference>
<dbReference type="Pfam" id="PF00512">
    <property type="entry name" value="HisKA"/>
    <property type="match status" value="1"/>
</dbReference>
<organism evidence="15 16">
    <name type="scientific">Youngiibacter multivorans</name>
    <dbReference type="NCBI Taxonomy" id="937251"/>
    <lineage>
        <taxon>Bacteria</taxon>
        <taxon>Bacillati</taxon>
        <taxon>Bacillota</taxon>
        <taxon>Clostridia</taxon>
        <taxon>Eubacteriales</taxon>
        <taxon>Clostridiaceae</taxon>
        <taxon>Youngiibacter</taxon>
    </lineage>
</organism>
<evidence type="ECO:0000256" key="11">
    <source>
        <dbReference type="ARBA" id="ARBA00023012"/>
    </source>
</evidence>
<comment type="caution">
    <text evidence="15">The sequence shown here is derived from an EMBL/GenBank/DDBJ whole genome shotgun (WGS) entry which is preliminary data.</text>
</comment>
<keyword evidence="5 15" id="KW-0808">Transferase</keyword>
<evidence type="ECO:0000259" key="14">
    <source>
        <dbReference type="PROSITE" id="PS50109"/>
    </source>
</evidence>
<dbReference type="InterPro" id="IPR025201">
    <property type="entry name" value="KdpD_TM"/>
</dbReference>
<comment type="catalytic activity">
    <reaction evidence="1">
        <text>ATP + protein L-histidine = ADP + protein N-phospho-L-histidine.</text>
        <dbReference type="EC" id="2.7.13.3"/>
    </reaction>
</comment>
<evidence type="ECO:0000256" key="7">
    <source>
        <dbReference type="ARBA" id="ARBA00022741"/>
    </source>
</evidence>
<evidence type="ECO:0000256" key="8">
    <source>
        <dbReference type="ARBA" id="ARBA00022777"/>
    </source>
</evidence>
<dbReference type="CDD" id="cd00075">
    <property type="entry name" value="HATPase"/>
    <property type="match status" value="1"/>
</dbReference>
<evidence type="ECO:0000256" key="13">
    <source>
        <dbReference type="SAM" id="Phobius"/>
    </source>
</evidence>
<feature type="transmembrane region" description="Helical" evidence="13">
    <location>
        <begin position="93"/>
        <end position="113"/>
    </location>
</feature>
<keyword evidence="11" id="KW-0902">Two-component regulatory system</keyword>
<dbReference type="EMBL" id="JAGGKC010000002">
    <property type="protein sequence ID" value="MBP1917992.1"/>
    <property type="molecule type" value="Genomic_DNA"/>
</dbReference>
<evidence type="ECO:0000256" key="3">
    <source>
        <dbReference type="ARBA" id="ARBA00012438"/>
    </source>
</evidence>
<comment type="subcellular location">
    <subcellularLocation>
        <location evidence="2">Membrane</location>
        <topology evidence="2">Multi-pass membrane protein</topology>
    </subcellularLocation>
</comment>
<keyword evidence="6 13" id="KW-0812">Transmembrane</keyword>
<feature type="domain" description="Histidine kinase" evidence="14">
    <location>
        <begin position="276"/>
        <end position="490"/>
    </location>
</feature>
<accession>A0ABS4G0D2</accession>
<dbReference type="PROSITE" id="PS50109">
    <property type="entry name" value="HIS_KIN"/>
    <property type="match status" value="1"/>
</dbReference>
<proteinExistence type="predicted"/>
<dbReference type="GO" id="GO:0004673">
    <property type="term" value="F:protein histidine kinase activity"/>
    <property type="evidence" value="ECO:0007669"/>
    <property type="project" value="UniProtKB-EC"/>
</dbReference>
<keyword evidence="4" id="KW-0597">Phosphoprotein</keyword>
<evidence type="ECO:0000256" key="4">
    <source>
        <dbReference type="ARBA" id="ARBA00022553"/>
    </source>
</evidence>
<gene>
    <name evidence="15" type="ORF">J2Z34_000463</name>
</gene>
<dbReference type="InterPro" id="IPR004358">
    <property type="entry name" value="Sig_transdc_His_kin-like_C"/>
</dbReference>
<dbReference type="InterPro" id="IPR003594">
    <property type="entry name" value="HATPase_dom"/>
</dbReference>
<keyword evidence="12 13" id="KW-0472">Membrane</keyword>
<dbReference type="Gene3D" id="1.20.120.620">
    <property type="entry name" value="Backbone structure of the membrane domain of e. Coli histidine kinase receptor kdpd"/>
    <property type="match status" value="1"/>
</dbReference>
<evidence type="ECO:0000256" key="12">
    <source>
        <dbReference type="ARBA" id="ARBA00023136"/>
    </source>
</evidence>
<dbReference type="Gene3D" id="1.10.287.130">
    <property type="match status" value="1"/>
</dbReference>
<keyword evidence="8 15" id="KW-0418">Kinase</keyword>
<dbReference type="SMART" id="SM00388">
    <property type="entry name" value="HisKA"/>
    <property type="match status" value="1"/>
</dbReference>
<dbReference type="InterPro" id="IPR005467">
    <property type="entry name" value="His_kinase_dom"/>
</dbReference>
<evidence type="ECO:0000256" key="9">
    <source>
        <dbReference type="ARBA" id="ARBA00022840"/>
    </source>
</evidence>
<dbReference type="Pfam" id="PF13493">
    <property type="entry name" value="DUF4118"/>
    <property type="match status" value="1"/>
</dbReference>
<keyword evidence="7" id="KW-0547">Nucleotide-binding</keyword>
<keyword evidence="16" id="KW-1185">Reference proteome</keyword>
<sequence>MTDRTGRKKNDRQVMRNVLVTAGISIGTTLVSYLINHVGFEETNIVVIYILSVLMVSRYTKGYAYGIFAAVASMLSFNFFFTDPVYTFKVDDSSYFVTFFVMLMAAITTSALTSKLINSKQLSDSRERQSRTLSVVTGALADTSEIQETAEVSARYLAGFLDSEVECYIKAGTMASLITASPDRNIKRAAELVGPSVIKDRMMNSYTFPIEVKGNNICYFRLPEEVEDLDEDNRQLVSSIIMQITISMERVLLIKEREMARSEAEMERFKSNLLRAISHDLRTPLTRITGTSEMLAGKLKDKEDAELASEVYNDSLWLARLVENILSFTRVHEGNLSIKIQSEAVDEIFSEVVELCTRYYPNHKISIAVPERVLFVPMNGKLIVQVLINLIGNACEHTTPENEIRLTAWPEDGRVWFQVSDNGCGFIEDDIPKIFDMFFVSTNRRTSEKQGLGLGLAICKAIVEFHGGRIFAENNTNGGATVKFYLKGDGE</sequence>
<dbReference type="SUPFAM" id="SSF47384">
    <property type="entry name" value="Homodimeric domain of signal transducing histidine kinase"/>
    <property type="match status" value="1"/>
</dbReference>
<dbReference type="RefSeq" id="WP_209458233.1">
    <property type="nucleotide sequence ID" value="NZ_JAGGKC010000002.1"/>
</dbReference>
<dbReference type="CDD" id="cd00082">
    <property type="entry name" value="HisKA"/>
    <property type="match status" value="1"/>
</dbReference>
<dbReference type="PANTHER" id="PTHR45569:SF1">
    <property type="entry name" value="SENSOR PROTEIN KDPD"/>
    <property type="match status" value="1"/>
</dbReference>
<dbReference type="InterPro" id="IPR003661">
    <property type="entry name" value="HisK_dim/P_dom"/>
</dbReference>
<dbReference type="InterPro" id="IPR052023">
    <property type="entry name" value="Histidine_kinase_KdpD"/>
</dbReference>
<evidence type="ECO:0000256" key="2">
    <source>
        <dbReference type="ARBA" id="ARBA00004141"/>
    </source>
</evidence>
<keyword evidence="10 13" id="KW-1133">Transmembrane helix</keyword>
<dbReference type="SUPFAM" id="SSF55874">
    <property type="entry name" value="ATPase domain of HSP90 chaperone/DNA topoisomerase II/histidine kinase"/>
    <property type="match status" value="1"/>
</dbReference>
<dbReference type="Proteomes" id="UP001519271">
    <property type="component" value="Unassembled WGS sequence"/>
</dbReference>
<feature type="transmembrane region" description="Helical" evidence="13">
    <location>
        <begin position="63"/>
        <end position="81"/>
    </location>
</feature>
<dbReference type="InterPro" id="IPR036890">
    <property type="entry name" value="HATPase_C_sf"/>
</dbReference>
<dbReference type="PANTHER" id="PTHR45569">
    <property type="entry name" value="SENSOR PROTEIN KDPD"/>
    <property type="match status" value="1"/>
</dbReference>
<dbReference type="Pfam" id="PF02518">
    <property type="entry name" value="HATPase_c"/>
    <property type="match status" value="1"/>
</dbReference>
<name>A0ABS4G0D2_9CLOT</name>
<dbReference type="InterPro" id="IPR038318">
    <property type="entry name" value="KdpD_sf"/>
</dbReference>
<reference evidence="15 16" key="1">
    <citation type="submission" date="2021-03" db="EMBL/GenBank/DDBJ databases">
        <title>Genomic Encyclopedia of Type Strains, Phase IV (KMG-IV): sequencing the most valuable type-strain genomes for metagenomic binning, comparative biology and taxonomic classification.</title>
        <authorList>
            <person name="Goeker M."/>
        </authorList>
    </citation>
    <scope>NUCLEOTIDE SEQUENCE [LARGE SCALE GENOMIC DNA]</scope>
    <source>
        <strain evidence="15 16">DSM 6139</strain>
    </source>
</reference>
<dbReference type="SMART" id="SM00387">
    <property type="entry name" value="HATPase_c"/>
    <property type="match status" value="1"/>
</dbReference>
<keyword evidence="9" id="KW-0067">ATP-binding</keyword>
<evidence type="ECO:0000256" key="5">
    <source>
        <dbReference type="ARBA" id="ARBA00022679"/>
    </source>
</evidence>
<evidence type="ECO:0000256" key="1">
    <source>
        <dbReference type="ARBA" id="ARBA00000085"/>
    </source>
</evidence>
<dbReference type="InterPro" id="IPR036097">
    <property type="entry name" value="HisK_dim/P_sf"/>
</dbReference>
<dbReference type="EC" id="2.7.13.3" evidence="3"/>
<feature type="transmembrane region" description="Helical" evidence="13">
    <location>
        <begin position="14"/>
        <end position="34"/>
    </location>
</feature>
<evidence type="ECO:0000313" key="15">
    <source>
        <dbReference type="EMBL" id="MBP1917992.1"/>
    </source>
</evidence>
<protein>
    <recommendedName>
        <fullName evidence="3">histidine kinase</fullName>
        <ecNumber evidence="3">2.7.13.3</ecNumber>
    </recommendedName>
</protein>
<dbReference type="PRINTS" id="PR00344">
    <property type="entry name" value="BCTRLSENSOR"/>
</dbReference>
<evidence type="ECO:0000256" key="6">
    <source>
        <dbReference type="ARBA" id="ARBA00022692"/>
    </source>
</evidence>
<evidence type="ECO:0000313" key="16">
    <source>
        <dbReference type="Proteomes" id="UP001519271"/>
    </source>
</evidence>
<evidence type="ECO:0000256" key="10">
    <source>
        <dbReference type="ARBA" id="ARBA00022989"/>
    </source>
</evidence>